<feature type="region of interest" description="Disordered" evidence="1">
    <location>
        <begin position="36"/>
        <end position="61"/>
    </location>
</feature>
<name>D5GMX9_TUBMM</name>
<keyword evidence="3" id="KW-1185">Reference proteome</keyword>
<dbReference type="Proteomes" id="UP000006911">
    <property type="component" value="Unassembled WGS sequence"/>
</dbReference>
<proteinExistence type="predicted"/>
<feature type="compositionally biased region" description="Pro residues" evidence="1">
    <location>
        <begin position="50"/>
        <end position="61"/>
    </location>
</feature>
<evidence type="ECO:0000256" key="1">
    <source>
        <dbReference type="SAM" id="MobiDB-lite"/>
    </source>
</evidence>
<sequence length="156" mass="16675">MQTPPAPCLQLFQPLPHSSSPYNTLLPPLPVRVLEYGTPSPSSSPYSASSPPPRSPPTSPPPSLPLLLLPLPFLSLLPFCSRCCICITFPFNLPSPVFFSFSFHSPPPLNISLTSPSAPFLPSPDLLPALPLPAYPPISPVPSSPLSHQASAWYSI</sequence>
<dbReference type="RefSeq" id="XP_002841681.1">
    <property type="nucleotide sequence ID" value="XM_002841635.1"/>
</dbReference>
<evidence type="ECO:0000313" key="3">
    <source>
        <dbReference type="Proteomes" id="UP000006911"/>
    </source>
</evidence>
<organism evidence="2 3">
    <name type="scientific">Tuber melanosporum (strain Mel28)</name>
    <name type="common">Perigord black truffle</name>
    <dbReference type="NCBI Taxonomy" id="656061"/>
    <lineage>
        <taxon>Eukaryota</taxon>
        <taxon>Fungi</taxon>
        <taxon>Dikarya</taxon>
        <taxon>Ascomycota</taxon>
        <taxon>Pezizomycotina</taxon>
        <taxon>Pezizomycetes</taxon>
        <taxon>Pezizales</taxon>
        <taxon>Tuberaceae</taxon>
        <taxon>Tuber</taxon>
    </lineage>
</organism>
<dbReference type="AlphaFoldDB" id="D5GMX9"/>
<protein>
    <submittedName>
        <fullName evidence="2">(Perigord truffle) hypothetical protein</fullName>
    </submittedName>
</protein>
<dbReference type="InParanoid" id="D5GMX9"/>
<gene>
    <name evidence="2" type="ORF">GSTUM_00010989001</name>
</gene>
<dbReference type="HOGENOM" id="CLU_1688016_0_0_1"/>
<evidence type="ECO:0000313" key="2">
    <source>
        <dbReference type="EMBL" id="CAZ85872.1"/>
    </source>
</evidence>
<dbReference type="KEGG" id="tml:GSTUM_00010989001"/>
<feature type="compositionally biased region" description="Low complexity" evidence="1">
    <location>
        <begin position="39"/>
        <end position="49"/>
    </location>
</feature>
<dbReference type="GeneID" id="9183440"/>
<dbReference type="EMBL" id="FN430360">
    <property type="protein sequence ID" value="CAZ85872.1"/>
    <property type="molecule type" value="Genomic_DNA"/>
</dbReference>
<reference evidence="2 3" key="1">
    <citation type="journal article" date="2010" name="Nature">
        <title>Perigord black truffle genome uncovers evolutionary origins and mechanisms of symbiosis.</title>
        <authorList>
            <person name="Martin F."/>
            <person name="Kohler A."/>
            <person name="Murat C."/>
            <person name="Balestrini R."/>
            <person name="Coutinho P.M."/>
            <person name="Jaillon O."/>
            <person name="Montanini B."/>
            <person name="Morin E."/>
            <person name="Noel B."/>
            <person name="Percudani R."/>
            <person name="Porcel B."/>
            <person name="Rubini A."/>
            <person name="Amicucci A."/>
            <person name="Amselem J."/>
            <person name="Anthouard V."/>
            <person name="Arcioni S."/>
            <person name="Artiguenave F."/>
            <person name="Aury J.M."/>
            <person name="Ballario P."/>
            <person name="Bolchi A."/>
            <person name="Brenna A."/>
            <person name="Brun A."/>
            <person name="Buee M."/>
            <person name="Cantarel B."/>
            <person name="Chevalier G."/>
            <person name="Couloux A."/>
            <person name="Da Silva C."/>
            <person name="Denoeud F."/>
            <person name="Duplessis S."/>
            <person name="Ghignone S."/>
            <person name="Hilselberger B."/>
            <person name="Iotti M."/>
            <person name="Marcais B."/>
            <person name="Mello A."/>
            <person name="Miranda M."/>
            <person name="Pacioni G."/>
            <person name="Quesneville H."/>
            <person name="Riccioni C."/>
            <person name="Ruotolo R."/>
            <person name="Splivallo R."/>
            <person name="Stocchi V."/>
            <person name="Tisserant E."/>
            <person name="Viscomi A.R."/>
            <person name="Zambonelli A."/>
            <person name="Zampieri E."/>
            <person name="Henrissat B."/>
            <person name="Lebrun M.H."/>
            <person name="Paolocci F."/>
            <person name="Bonfante P."/>
            <person name="Ottonello S."/>
            <person name="Wincker P."/>
        </authorList>
    </citation>
    <scope>NUCLEOTIDE SEQUENCE [LARGE SCALE GENOMIC DNA]</scope>
    <source>
        <strain evidence="2 3">Mel28</strain>
    </source>
</reference>
<accession>D5GMX9</accession>